<evidence type="ECO:0000313" key="2">
    <source>
        <dbReference type="Proteomes" id="UP000694857"/>
    </source>
</evidence>
<reference evidence="3" key="1">
    <citation type="submission" date="2025-08" db="UniProtKB">
        <authorList>
            <consortium name="RefSeq"/>
        </authorList>
    </citation>
    <scope>IDENTIFICATION</scope>
    <source>
        <tissue evidence="3">Epidermis and Blubber</tissue>
    </source>
</reference>
<gene>
    <name evidence="3" type="primary">LOC118904058</name>
</gene>
<name>A0A8B8YUX3_BALMU</name>
<protein>
    <submittedName>
        <fullName evidence="3">Wiskott-Aldrich syndrome protein family member 1-like</fullName>
    </submittedName>
</protein>
<feature type="region of interest" description="Disordered" evidence="1">
    <location>
        <begin position="198"/>
        <end position="225"/>
    </location>
</feature>
<dbReference type="KEGG" id="bmus:118904058"/>
<accession>A0A8B8YUX3</accession>
<dbReference type="Proteomes" id="UP000694857">
    <property type="component" value="Chromosome 1"/>
</dbReference>
<keyword evidence="2" id="KW-1185">Reference proteome</keyword>
<feature type="compositionally biased region" description="Low complexity" evidence="1">
    <location>
        <begin position="164"/>
        <end position="177"/>
    </location>
</feature>
<dbReference type="AlphaFoldDB" id="A0A8B8YUX3"/>
<feature type="region of interest" description="Disordered" evidence="1">
    <location>
        <begin position="67"/>
        <end position="87"/>
    </location>
</feature>
<evidence type="ECO:0000313" key="3">
    <source>
        <dbReference type="RefSeq" id="XP_036725649.1"/>
    </source>
</evidence>
<feature type="region of interest" description="Disordered" evidence="1">
    <location>
        <begin position="158"/>
        <end position="177"/>
    </location>
</feature>
<evidence type="ECO:0000256" key="1">
    <source>
        <dbReference type="SAM" id="MobiDB-lite"/>
    </source>
</evidence>
<proteinExistence type="predicted"/>
<dbReference type="RefSeq" id="XP_036725649.1">
    <property type="nucleotide sequence ID" value="XM_036869754.1"/>
</dbReference>
<dbReference type="GeneID" id="118904058"/>
<organism evidence="2 3">
    <name type="scientific">Balaenoptera musculus</name>
    <name type="common">Blue whale</name>
    <dbReference type="NCBI Taxonomy" id="9771"/>
    <lineage>
        <taxon>Eukaryota</taxon>
        <taxon>Metazoa</taxon>
        <taxon>Chordata</taxon>
        <taxon>Craniata</taxon>
        <taxon>Vertebrata</taxon>
        <taxon>Euteleostomi</taxon>
        <taxon>Mammalia</taxon>
        <taxon>Eutheria</taxon>
        <taxon>Laurasiatheria</taxon>
        <taxon>Artiodactyla</taxon>
        <taxon>Whippomorpha</taxon>
        <taxon>Cetacea</taxon>
        <taxon>Mysticeti</taxon>
        <taxon>Balaenopteridae</taxon>
        <taxon>Balaenoptera</taxon>
    </lineage>
</organism>
<sequence>MRAIQQSPEMAGGCLPRGGRDVQYPTPLCLHFAAGKTESEIRGIDSKETGYFSEHLFPVPPPAWHRAGATGQWEGPRQAQAKPLSAPGRPLPTPPRALLPAVLPVLGTAQGLRNSPLQRVGLPAATPAPPPVPQPPQAWHWPLPSTFSRPVHLQASAAQRALISSPSPDGSRDSSGSARAFGFTARLAGLARGWTEKINHHPSSADRPVSESVGAPAPAHARRCL</sequence>